<keyword evidence="3" id="KW-1185">Reference proteome</keyword>
<feature type="signal peptide" evidence="1">
    <location>
        <begin position="1"/>
        <end position="28"/>
    </location>
</feature>
<dbReference type="Proteomes" id="UP001164286">
    <property type="component" value="Unassembled WGS sequence"/>
</dbReference>
<comment type="caution">
    <text evidence="2">The sequence shown here is derived from an EMBL/GenBank/DDBJ whole genome shotgun (WGS) entry which is preliminary data.</text>
</comment>
<evidence type="ECO:0000313" key="2">
    <source>
        <dbReference type="EMBL" id="KAI9637364.1"/>
    </source>
</evidence>
<keyword evidence="1" id="KW-0732">Signal</keyword>
<evidence type="ECO:0000313" key="3">
    <source>
        <dbReference type="Proteomes" id="UP001164286"/>
    </source>
</evidence>
<evidence type="ECO:0000256" key="1">
    <source>
        <dbReference type="SAM" id="SignalP"/>
    </source>
</evidence>
<protein>
    <recommendedName>
        <fullName evidence="4">DUF1748-domain-containing protein</fullName>
    </recommendedName>
</protein>
<sequence length="73" mass="7812">MVLGRLFHWGFDAMAISALLAGVKKTTGFSPATEMIPDSSVRSIANGYLGAGETIFNLVSGQAVTSQYFKRNL</sequence>
<gene>
    <name evidence="2" type="ORF">MKK02DRAFT_43290</name>
</gene>
<dbReference type="GeneID" id="77731564"/>
<dbReference type="AlphaFoldDB" id="A0AA38LX17"/>
<evidence type="ECO:0008006" key="4">
    <source>
        <dbReference type="Google" id="ProtNLM"/>
    </source>
</evidence>
<dbReference type="PANTHER" id="PTHR28075">
    <property type="entry name" value="CHROMOSOME 16, WHOLE GENOME SHOTGUN SEQUENCE"/>
    <property type="match status" value="1"/>
</dbReference>
<proteinExistence type="predicted"/>
<dbReference type="Pfam" id="PF08520">
    <property type="entry name" value="Mitofissin"/>
    <property type="match status" value="1"/>
</dbReference>
<dbReference type="EMBL" id="JAKWFO010000004">
    <property type="protein sequence ID" value="KAI9637364.1"/>
    <property type="molecule type" value="Genomic_DNA"/>
</dbReference>
<feature type="chain" id="PRO_5041374720" description="DUF1748-domain-containing protein" evidence="1">
    <location>
        <begin position="29"/>
        <end position="73"/>
    </location>
</feature>
<dbReference type="PANTHER" id="PTHR28075:SF3">
    <property type="entry name" value="DUF1748-DOMAIN-CONTAINING PROTEIN"/>
    <property type="match status" value="1"/>
</dbReference>
<dbReference type="GO" id="GO:0005737">
    <property type="term" value="C:cytoplasm"/>
    <property type="evidence" value="ECO:0007669"/>
    <property type="project" value="TreeGrafter"/>
</dbReference>
<reference evidence="2" key="1">
    <citation type="journal article" date="2022" name="G3 (Bethesda)">
        <title>High quality genome of the basidiomycete yeast Dioszegia hungarica PDD-24b-2 isolated from cloud water.</title>
        <authorList>
            <person name="Jarrige D."/>
            <person name="Haridas S."/>
            <person name="Bleykasten-Grosshans C."/>
            <person name="Joly M."/>
            <person name="Nadalig T."/>
            <person name="Sancelme M."/>
            <person name="Vuilleumier S."/>
            <person name="Grigoriev I.V."/>
            <person name="Amato P."/>
            <person name="Bringel F."/>
        </authorList>
    </citation>
    <scope>NUCLEOTIDE SEQUENCE</scope>
    <source>
        <strain evidence="2">PDD-24b-2</strain>
    </source>
</reference>
<accession>A0AA38LX17</accession>
<organism evidence="2 3">
    <name type="scientific">Dioszegia hungarica</name>
    <dbReference type="NCBI Taxonomy" id="4972"/>
    <lineage>
        <taxon>Eukaryota</taxon>
        <taxon>Fungi</taxon>
        <taxon>Dikarya</taxon>
        <taxon>Basidiomycota</taxon>
        <taxon>Agaricomycotina</taxon>
        <taxon>Tremellomycetes</taxon>
        <taxon>Tremellales</taxon>
        <taxon>Bulleribasidiaceae</taxon>
        <taxon>Dioszegia</taxon>
    </lineage>
</organism>
<dbReference type="RefSeq" id="XP_052947141.1">
    <property type="nucleotide sequence ID" value="XM_053092359.1"/>
</dbReference>
<name>A0AA38LX17_9TREE</name>
<dbReference type="InterPro" id="IPR013726">
    <property type="entry name" value="Mitofissin"/>
</dbReference>